<dbReference type="InterPro" id="IPR059069">
    <property type="entry name" value="DHD_metazoa"/>
</dbReference>
<sequence>SQMGESSNVMSPMASQMGETSQVMSPMEPQMGEHTKGMSALEPQMGEQSLKQDPLPPVDPLSDKKASDPVLDSSDSAQNIESLTQLKTLSSEVSPQNSDPKQDPKLIGTVDEESKENNAKTEIRTHTDDPSAEVTNDSIDKLTLHTEQQDTVNNMPLVMDPTIPGHDNDPIKESQEAPKNGLTGATIVKETTVDMQLISVTHEVSTLDEAPTNGAPVDDLATGALDTSGSTSTEPVTSQCTSVSMQPSENTTAPSINLPQSDSVPSIITVPSSISVPNNISVPSSISLPSNIDVPSSISVPSSLDDMNTFDSILQSKYTDNKSNGILSSFGDTTSKFKDQLGSTNDLDLDNIINDLEPTALANMKMIFPDPKSSDLGMPNVPQLPTDLNSISPSMSSILESPAKSSQELNMLLGKPSDSPMRNFMEKPSGPKVIPQITRSLEFDAASRLDQAELFPDMSAPDIPPASDVTVPELCVVSMYWNDLPGLMINNKPYVRLVDIYKQVLPAKDTSILKKRCQTLGLPIACCSEMQRDFLVRYANAAQSKSTVIVVKEVAEELIGYYYNPKPRALSTNRSESSEHHPGVLSGDESEHHTGGKSYPGGKGKGKGGKGKNRHGGKHGPVKDKTEGKTKSEADVKPVIKRVKKNLPSPLPLKVSKRNRVKRFDYAHPCIVDSDFEGTDSSGIKMKIKIHSDAENPNDENTKPVNHSTELSQSEAHLKEYEAFLKKRQQILSNKKLKTSKGFNVSDSEETMDTSFSTNGSDTDDYWNPDTVTSLKKKAKLSPKSKLGKKDKTAMLSCKKQIQLLKRKQKDLLKKKKKLLKMRAKKRKLKLKELLKNQRKSKKRKYVKTGFYTKASKMMRRQLENGNMLHVSVPSHLSDRGNLPLSGNAVLHVPINDGVNTSSNPIQPSDNISILHGQMNNVMEVVPNTDPSAYPTVIETIANEETLTTSFPSPPSVIANVSINDYVPSSDGSLQVGETCEIQQTIQCGNITPKPCMVEIEIKRPLEIVHRDRTHKKDQRGMSQDGDIFLHLYKSKNAPCVQCRSCCSFFSLGKFVDHLHDPKNMDIILERKIPQRLELRSTDISELEMKQWEEFIKLRDGFEKKSQEIKKQEMKNQEKKNLENKSEETQSQETPSEGSPDVASVAQKLNFETKLRDKPVRKKKEEPANQITRHSSRTRKIKKLHPIESYEFSSVTSTSRAGSSGEKKNSPKVEFCETQVPELESKLTKREAAKEMANMPMNISPSKKMRLESSAKNEQTRPDIVEKLDLRVSTSTYGTRSAMKSKNKVLIQQNKHLDSSLTALNMDT</sequence>
<dbReference type="OrthoDB" id="6116992at2759"/>
<feature type="region of interest" description="Disordered" evidence="1">
    <location>
        <begin position="692"/>
        <end position="713"/>
    </location>
</feature>
<gene>
    <name evidence="3" type="ORF">OFUS_LOCUS10402</name>
</gene>
<feature type="compositionally biased region" description="Polar residues" evidence="1">
    <location>
        <begin position="1"/>
        <end position="24"/>
    </location>
</feature>
<feature type="region of interest" description="Disordered" evidence="1">
    <location>
        <begin position="1"/>
        <end position="122"/>
    </location>
</feature>
<feature type="compositionally biased region" description="Basic and acidic residues" evidence="1">
    <location>
        <begin position="1205"/>
        <end position="1214"/>
    </location>
</feature>
<feature type="compositionally biased region" description="Basic and acidic residues" evidence="1">
    <location>
        <begin position="1151"/>
        <end position="1167"/>
    </location>
</feature>
<evidence type="ECO:0000259" key="2">
    <source>
        <dbReference type="Pfam" id="PF25867"/>
    </source>
</evidence>
<feature type="compositionally biased region" description="Basic residues" evidence="1">
    <location>
        <begin position="1174"/>
        <end position="1184"/>
    </location>
</feature>
<feature type="compositionally biased region" description="Polar residues" evidence="1">
    <location>
        <begin position="225"/>
        <end position="260"/>
    </location>
</feature>
<dbReference type="Gene3D" id="3.10.390.10">
    <property type="entry name" value="SAND domain-like"/>
    <property type="match status" value="1"/>
</dbReference>
<feature type="region of interest" description="Disordered" evidence="1">
    <location>
        <begin position="569"/>
        <end position="651"/>
    </location>
</feature>
<accession>A0A8J1T6Y3</accession>
<feature type="compositionally biased region" description="Low complexity" evidence="1">
    <location>
        <begin position="1193"/>
        <end position="1204"/>
    </location>
</feature>
<evidence type="ECO:0000313" key="3">
    <source>
        <dbReference type="EMBL" id="CAH1784157.1"/>
    </source>
</evidence>
<dbReference type="EMBL" id="CAIIXF020000005">
    <property type="protein sequence ID" value="CAH1784157.1"/>
    <property type="molecule type" value="Genomic_DNA"/>
</dbReference>
<feature type="compositionally biased region" description="Low complexity" evidence="1">
    <location>
        <begin position="1129"/>
        <end position="1139"/>
    </location>
</feature>
<dbReference type="Pfam" id="PF25867">
    <property type="entry name" value="HTH_75"/>
    <property type="match status" value="1"/>
</dbReference>
<keyword evidence="4" id="KW-1185">Reference proteome</keyword>
<dbReference type="InterPro" id="IPR010919">
    <property type="entry name" value="SAND-like_dom_sf"/>
</dbReference>
<protein>
    <recommendedName>
        <fullName evidence="2">Putative Dachshund-homology domain-containing protein</fullName>
    </recommendedName>
</protein>
<evidence type="ECO:0000256" key="1">
    <source>
        <dbReference type="SAM" id="MobiDB-lite"/>
    </source>
</evidence>
<dbReference type="SUPFAM" id="SSF63763">
    <property type="entry name" value="SAND domain-like"/>
    <property type="match status" value="1"/>
</dbReference>
<feature type="compositionally biased region" description="Basic residues" evidence="1">
    <location>
        <begin position="604"/>
        <end position="620"/>
    </location>
</feature>
<comment type="caution">
    <text evidence="3">The sequence shown here is derived from an EMBL/GenBank/DDBJ whole genome shotgun (WGS) entry which is preliminary data.</text>
</comment>
<evidence type="ECO:0000313" key="4">
    <source>
        <dbReference type="Proteomes" id="UP000749559"/>
    </source>
</evidence>
<feature type="domain" description="Putative Dachshund-homology" evidence="2">
    <location>
        <begin position="476"/>
        <end position="562"/>
    </location>
</feature>
<feature type="compositionally biased region" description="Polar residues" evidence="1">
    <location>
        <begin position="73"/>
        <end position="99"/>
    </location>
</feature>
<feature type="compositionally biased region" description="Basic and acidic residues" evidence="1">
    <location>
        <begin position="1108"/>
        <end position="1128"/>
    </location>
</feature>
<feature type="compositionally biased region" description="Basic and acidic residues" evidence="1">
    <location>
        <begin position="621"/>
        <end position="638"/>
    </location>
</feature>
<feature type="region of interest" description="Disordered" evidence="1">
    <location>
        <begin position="208"/>
        <end position="260"/>
    </location>
</feature>
<organism evidence="3 4">
    <name type="scientific">Owenia fusiformis</name>
    <name type="common">Polychaete worm</name>
    <dbReference type="NCBI Taxonomy" id="6347"/>
    <lineage>
        <taxon>Eukaryota</taxon>
        <taxon>Metazoa</taxon>
        <taxon>Spiralia</taxon>
        <taxon>Lophotrochozoa</taxon>
        <taxon>Annelida</taxon>
        <taxon>Polychaeta</taxon>
        <taxon>Sedentaria</taxon>
        <taxon>Canalipalpata</taxon>
        <taxon>Sabellida</taxon>
        <taxon>Oweniida</taxon>
        <taxon>Oweniidae</taxon>
        <taxon>Owenia</taxon>
    </lineage>
</organism>
<proteinExistence type="predicted"/>
<reference evidence="3" key="1">
    <citation type="submission" date="2022-03" db="EMBL/GenBank/DDBJ databases">
        <authorList>
            <person name="Martin C."/>
        </authorList>
    </citation>
    <scope>NUCLEOTIDE SEQUENCE</scope>
</reference>
<feature type="region of interest" description="Disordered" evidence="1">
    <location>
        <begin position="1108"/>
        <end position="1214"/>
    </location>
</feature>
<dbReference type="Proteomes" id="UP000749559">
    <property type="component" value="Unassembled WGS sequence"/>
</dbReference>
<feature type="compositionally biased region" description="Polar residues" evidence="1">
    <location>
        <begin position="703"/>
        <end position="713"/>
    </location>
</feature>
<name>A0A8J1T6Y3_OWEFU</name>
<feature type="non-terminal residue" evidence="3">
    <location>
        <position position="1"/>
    </location>
</feature>